<dbReference type="Proteomes" id="UP000035579">
    <property type="component" value="Chromosome"/>
</dbReference>
<evidence type="ECO:0000256" key="5">
    <source>
        <dbReference type="ARBA" id="ARBA00022989"/>
    </source>
</evidence>
<dbReference type="KEGG" id="age:AA314_02429"/>
<proteinExistence type="inferred from homology"/>
<keyword evidence="5 7" id="KW-1133">Transmembrane helix</keyword>
<reference evidence="9 11" key="2">
    <citation type="submission" date="2018-08" db="EMBL/GenBank/DDBJ databases">
        <title>Genomic Encyclopedia of Archaeal and Bacterial Type Strains, Phase II (KMG-II): from individual species to whole genera.</title>
        <authorList>
            <person name="Goeker M."/>
        </authorList>
    </citation>
    <scope>NUCLEOTIDE SEQUENCE [LARGE SCALE GENOMIC DNA]</scope>
    <source>
        <strain evidence="9 11">DSM 2261</strain>
    </source>
</reference>
<evidence type="ECO:0000256" key="2">
    <source>
        <dbReference type="ARBA" id="ARBA00005779"/>
    </source>
</evidence>
<dbReference type="Proteomes" id="UP000256345">
    <property type="component" value="Unassembled WGS sequence"/>
</dbReference>
<dbReference type="EMBL" id="CP011509">
    <property type="protein sequence ID" value="AKJ00803.1"/>
    <property type="molecule type" value="Genomic_DNA"/>
</dbReference>
<sequence length="77" mass="8080">MFLGVLSVVVSLDNLLASLVYSLVGLAVFVAGLFVFRLIMPFDVHKEIEVDQNTALGLVMGSFILGLAIIVAAAISG</sequence>
<keyword evidence="3" id="KW-1003">Cell membrane</keyword>
<feature type="transmembrane region" description="Helical" evidence="7">
    <location>
        <begin position="54"/>
        <end position="75"/>
    </location>
</feature>
<keyword evidence="11" id="KW-1185">Reference proteome</keyword>
<dbReference type="EMBL" id="QUMU01000012">
    <property type="protein sequence ID" value="REG25971.1"/>
    <property type="molecule type" value="Genomic_DNA"/>
</dbReference>
<dbReference type="Pfam" id="PF03994">
    <property type="entry name" value="DUF350"/>
    <property type="match status" value="1"/>
</dbReference>
<name>A0AAC8Q5N9_9BACT</name>
<protein>
    <submittedName>
        <fullName evidence="9">Uncharacterized protein DUF350</fullName>
    </submittedName>
</protein>
<evidence type="ECO:0000256" key="7">
    <source>
        <dbReference type="SAM" id="Phobius"/>
    </source>
</evidence>
<keyword evidence="6 7" id="KW-0472">Membrane</keyword>
<evidence type="ECO:0000313" key="8">
    <source>
        <dbReference type="EMBL" id="AKJ00803.1"/>
    </source>
</evidence>
<dbReference type="InterPro" id="IPR007140">
    <property type="entry name" value="DUF350"/>
</dbReference>
<evidence type="ECO:0000256" key="3">
    <source>
        <dbReference type="ARBA" id="ARBA00022475"/>
    </source>
</evidence>
<gene>
    <name evidence="8" type="ORF">AA314_02429</name>
    <name evidence="9" type="ORF">ATI61_11266</name>
</gene>
<evidence type="ECO:0000313" key="11">
    <source>
        <dbReference type="Proteomes" id="UP000256345"/>
    </source>
</evidence>
<evidence type="ECO:0000313" key="10">
    <source>
        <dbReference type="Proteomes" id="UP000035579"/>
    </source>
</evidence>
<dbReference type="AlphaFoldDB" id="A0AAC8Q5N9"/>
<comment type="subcellular location">
    <subcellularLocation>
        <location evidence="1">Cell membrane</location>
        <topology evidence="1">Multi-pass membrane protein</topology>
    </subcellularLocation>
</comment>
<accession>A0AAC8Q5N9</accession>
<evidence type="ECO:0000256" key="6">
    <source>
        <dbReference type="ARBA" id="ARBA00023136"/>
    </source>
</evidence>
<comment type="similarity">
    <text evidence="2">Belongs to the UPF0719 family.</text>
</comment>
<dbReference type="GO" id="GO:0005886">
    <property type="term" value="C:plasma membrane"/>
    <property type="evidence" value="ECO:0007669"/>
    <property type="project" value="UniProtKB-SubCell"/>
</dbReference>
<evidence type="ECO:0000313" key="9">
    <source>
        <dbReference type="EMBL" id="REG25971.1"/>
    </source>
</evidence>
<keyword evidence="4 7" id="KW-0812">Transmembrane</keyword>
<reference evidence="8 10" key="1">
    <citation type="submission" date="2015-05" db="EMBL/GenBank/DDBJ databases">
        <title>Genome assembly of Archangium gephyra DSM 2261.</title>
        <authorList>
            <person name="Sharma G."/>
            <person name="Subramanian S."/>
        </authorList>
    </citation>
    <scope>NUCLEOTIDE SEQUENCE [LARGE SCALE GENOMIC DNA]</scope>
    <source>
        <strain evidence="8 10">DSM 2261</strain>
    </source>
</reference>
<feature type="transmembrane region" description="Helical" evidence="7">
    <location>
        <begin position="20"/>
        <end position="42"/>
    </location>
</feature>
<evidence type="ECO:0000256" key="1">
    <source>
        <dbReference type="ARBA" id="ARBA00004651"/>
    </source>
</evidence>
<evidence type="ECO:0000256" key="4">
    <source>
        <dbReference type="ARBA" id="ARBA00022692"/>
    </source>
</evidence>
<organism evidence="8 10">
    <name type="scientific">Archangium gephyra</name>
    <dbReference type="NCBI Taxonomy" id="48"/>
    <lineage>
        <taxon>Bacteria</taxon>
        <taxon>Pseudomonadati</taxon>
        <taxon>Myxococcota</taxon>
        <taxon>Myxococcia</taxon>
        <taxon>Myxococcales</taxon>
        <taxon>Cystobacterineae</taxon>
        <taxon>Archangiaceae</taxon>
        <taxon>Archangium</taxon>
    </lineage>
</organism>